<dbReference type="InterPro" id="IPR027417">
    <property type="entry name" value="P-loop_NTPase"/>
</dbReference>
<evidence type="ECO:0000256" key="2">
    <source>
        <dbReference type="ARBA" id="ARBA00022573"/>
    </source>
</evidence>
<dbReference type="InterPro" id="IPR047045">
    <property type="entry name" value="CobQ_N"/>
</dbReference>
<dbReference type="PROSITE" id="PS51274">
    <property type="entry name" value="GATASE_COBBQ"/>
    <property type="match status" value="1"/>
</dbReference>
<evidence type="ECO:0000256" key="3">
    <source>
        <dbReference type="ARBA" id="ARBA00022962"/>
    </source>
</evidence>
<dbReference type="AlphaFoldDB" id="A0A0D8IZD0"/>
<dbReference type="GeneID" id="42856867"/>
<dbReference type="Proteomes" id="UP000472755">
    <property type="component" value="Unassembled WGS sequence"/>
</dbReference>
<dbReference type="PANTHER" id="PTHR21343:SF1">
    <property type="entry name" value="COBYRIC ACID SYNTHASE"/>
    <property type="match status" value="1"/>
</dbReference>
<dbReference type="SUPFAM" id="SSF52317">
    <property type="entry name" value="Class I glutamine amidotransferase-like"/>
    <property type="match status" value="1"/>
</dbReference>
<gene>
    <name evidence="4" type="primary">cobQ</name>
    <name evidence="8" type="ORF">GMD59_05580</name>
    <name evidence="7" type="ORF">TQ39_09745</name>
</gene>
<dbReference type="EMBL" id="JXXK01000012">
    <property type="protein sequence ID" value="KJF39844.1"/>
    <property type="molecule type" value="Genomic_DNA"/>
</dbReference>
<feature type="domain" description="CobB/CobQ-like glutamine amidotransferase" evidence="6">
    <location>
        <begin position="251"/>
        <end position="433"/>
    </location>
</feature>
<dbReference type="Gene3D" id="3.40.50.300">
    <property type="entry name" value="P-loop containing nucleotide triphosphate hydrolases"/>
    <property type="match status" value="1"/>
</dbReference>
<evidence type="ECO:0000313" key="9">
    <source>
        <dbReference type="Proteomes" id="UP000032483"/>
    </source>
</evidence>
<evidence type="ECO:0000256" key="4">
    <source>
        <dbReference type="HAMAP-Rule" id="MF_00028"/>
    </source>
</evidence>
<dbReference type="InterPro" id="IPR002586">
    <property type="entry name" value="CobQ/CobB/MinD/ParA_Nub-bd_dom"/>
</dbReference>
<dbReference type="UniPathway" id="UPA00148"/>
<dbReference type="SUPFAM" id="SSF52540">
    <property type="entry name" value="P-loop containing nucleoside triphosphate hydrolases"/>
    <property type="match status" value="1"/>
</dbReference>
<dbReference type="GO" id="GO:0003824">
    <property type="term" value="F:catalytic activity"/>
    <property type="evidence" value="ECO:0007669"/>
    <property type="project" value="InterPro"/>
</dbReference>
<proteinExistence type="inferred from homology"/>
<comment type="similarity">
    <text evidence="4">Belongs to the CobB/CobQ family. CobQ subfamily.</text>
</comment>
<evidence type="ECO:0000313" key="7">
    <source>
        <dbReference type="EMBL" id="KJF39844.1"/>
    </source>
</evidence>
<dbReference type="Pfam" id="PF07685">
    <property type="entry name" value="GATase_3"/>
    <property type="match status" value="1"/>
</dbReference>
<comment type="pathway">
    <text evidence="1 4">Cofactor biosynthesis; adenosylcobalamin biosynthesis.</text>
</comment>
<dbReference type="GO" id="GO:0015420">
    <property type="term" value="F:ABC-type vitamin B12 transporter activity"/>
    <property type="evidence" value="ECO:0007669"/>
    <property type="project" value="UniProtKB-UniRule"/>
</dbReference>
<dbReference type="RefSeq" id="WP_050005393.1">
    <property type="nucleotide sequence ID" value="NZ_CATXDA010000016.1"/>
</dbReference>
<dbReference type="PATRIC" id="fig|1550024.3.peg.2224"/>
<protein>
    <recommendedName>
        <fullName evidence="4">Cobyric acid synthase</fullName>
    </recommendedName>
</protein>
<dbReference type="Proteomes" id="UP000032483">
    <property type="component" value="Unassembled WGS sequence"/>
</dbReference>
<evidence type="ECO:0000259" key="5">
    <source>
        <dbReference type="Pfam" id="PF01656"/>
    </source>
</evidence>
<dbReference type="CDD" id="cd01750">
    <property type="entry name" value="GATase1_CobQ"/>
    <property type="match status" value="1"/>
</dbReference>
<reference evidence="8 10" key="2">
    <citation type="journal article" date="2019" name="Nat. Med.">
        <title>A library of human gut bacterial isolates paired with longitudinal multiomics data enables mechanistic microbiome research.</title>
        <authorList>
            <person name="Poyet M."/>
            <person name="Groussin M."/>
            <person name="Gibbons S.M."/>
            <person name="Avila-Pacheco J."/>
            <person name="Jiang X."/>
            <person name="Kearney S.M."/>
            <person name="Perrotta A.R."/>
            <person name="Berdy B."/>
            <person name="Zhao S."/>
            <person name="Lieberman T.D."/>
            <person name="Swanson P.K."/>
            <person name="Smith M."/>
            <person name="Roesemann S."/>
            <person name="Alexander J.E."/>
            <person name="Rich S.A."/>
            <person name="Livny J."/>
            <person name="Vlamakis H."/>
            <person name="Clish C."/>
            <person name="Bullock K."/>
            <person name="Deik A."/>
            <person name="Scott J."/>
            <person name="Pierce K.A."/>
            <person name="Xavier R.J."/>
            <person name="Alm E.J."/>
        </authorList>
    </citation>
    <scope>NUCLEOTIDE SEQUENCE [LARGE SCALE GENOMIC DNA]</scope>
    <source>
        <strain evidence="8 10">BIOML-A4</strain>
    </source>
</reference>
<dbReference type="NCBIfam" id="TIGR00313">
    <property type="entry name" value="cobQ"/>
    <property type="match status" value="1"/>
</dbReference>
<organism evidence="7 9">
    <name type="scientific">Ruthenibacterium lactatiformans</name>
    <dbReference type="NCBI Taxonomy" id="1550024"/>
    <lineage>
        <taxon>Bacteria</taxon>
        <taxon>Bacillati</taxon>
        <taxon>Bacillota</taxon>
        <taxon>Clostridia</taxon>
        <taxon>Eubacteriales</taxon>
        <taxon>Oscillospiraceae</taxon>
        <taxon>Ruthenibacterium</taxon>
    </lineage>
</organism>
<feature type="domain" description="CobQ/CobB/MinD/ParA nucleotide binding" evidence="5">
    <location>
        <begin position="5"/>
        <end position="230"/>
    </location>
</feature>
<evidence type="ECO:0000256" key="1">
    <source>
        <dbReference type="ARBA" id="ARBA00004953"/>
    </source>
</evidence>
<feature type="active site" description="Nucleophile" evidence="4">
    <location>
        <position position="330"/>
    </location>
</feature>
<dbReference type="GO" id="GO:0009236">
    <property type="term" value="P:cobalamin biosynthetic process"/>
    <property type="evidence" value="ECO:0007669"/>
    <property type="project" value="UniProtKB-UniRule"/>
</dbReference>
<accession>A0A0D8IZD0</accession>
<evidence type="ECO:0000313" key="10">
    <source>
        <dbReference type="Proteomes" id="UP000472755"/>
    </source>
</evidence>
<reference evidence="7" key="1">
    <citation type="submission" date="2015-02" db="EMBL/GenBank/DDBJ databases">
        <title>A novel member of the family Ruminococcaceae isolated from human feces.</title>
        <authorList>
            <person name="Shkoporov A.N."/>
            <person name="Chaplin A.V."/>
            <person name="Motuzova O.V."/>
            <person name="Kafarskaia L.I."/>
            <person name="Khokhlova E.V."/>
            <person name="Efimov B.A."/>
        </authorList>
    </citation>
    <scope>NUCLEOTIDE SEQUENCE [LARGE SCALE GENOMIC DNA]</scope>
    <source>
        <strain evidence="7">585-1</strain>
    </source>
</reference>
<dbReference type="CDD" id="cd05389">
    <property type="entry name" value="CobQ_N"/>
    <property type="match status" value="1"/>
</dbReference>
<feature type="active site" evidence="4">
    <location>
        <position position="427"/>
    </location>
</feature>
<evidence type="ECO:0000259" key="6">
    <source>
        <dbReference type="Pfam" id="PF07685"/>
    </source>
</evidence>
<dbReference type="InterPro" id="IPR004459">
    <property type="entry name" value="CobQ_synth"/>
</dbReference>
<sequence length="493" mass="52491">MARCIMVQGTMSGAGKSLLATALCRIFRQDGLRVAPFKSQNMALNSYITRDGLEMGRAQVAQAEAAGREPDVRMNPVLLKPSSDTGSQLIVNGEVRGQYRAAEYFKMKKSLVPEILRAYESLAAENDVIVIEGAGSPAEINLRDGDIVNMGLAELVNAPVLLVGDIDRGGVFAQLYGTVALLQPEERARVVGTVINKFRGDVELLRPGLAMLEEKTGVPVLGVVPYTRADIDDEDSLAPCLAQTQQRRPLDIAVVRLPRISNFTDFSPLESHPALGVRYVERAGQLGEPDLVVLPGTKNTMGDLAWMRQNGLEAAVKKLAAAGTPVLGVCGGYQMLGTALDDPDGVEQGGRMDGMGLLPCATRFTGQKVRTRVQACAAAGPFAGAQLDGYEIHMGRTERGGTPPFCLLADGTPEGAAAGNVFGTYLHGLFDTGELTEKLAAWLLACKGLSAADVRAESHAAYKERQYDLLADAVRTAVDIAAVYRAMDACAAK</sequence>
<keyword evidence="9" id="KW-1185">Reference proteome</keyword>
<dbReference type="NCBIfam" id="NF001989">
    <property type="entry name" value="PRK00784.1"/>
    <property type="match status" value="1"/>
</dbReference>
<dbReference type="PANTHER" id="PTHR21343">
    <property type="entry name" value="DETHIOBIOTIN SYNTHETASE"/>
    <property type="match status" value="1"/>
</dbReference>
<dbReference type="InterPro" id="IPR011698">
    <property type="entry name" value="GATase_3"/>
</dbReference>
<dbReference type="InterPro" id="IPR029062">
    <property type="entry name" value="Class_I_gatase-like"/>
</dbReference>
<keyword evidence="3 4" id="KW-0315">Glutamine amidotransferase</keyword>
<evidence type="ECO:0000313" key="8">
    <source>
        <dbReference type="EMBL" id="MTS26755.1"/>
    </source>
</evidence>
<dbReference type="HAMAP" id="MF_00028">
    <property type="entry name" value="CobQ"/>
    <property type="match status" value="1"/>
</dbReference>
<keyword evidence="2 4" id="KW-0169">Cobalamin biosynthesis</keyword>
<comment type="caution">
    <text evidence="7">The sequence shown here is derived from an EMBL/GenBank/DDBJ whole genome shotgun (WGS) entry which is preliminary data.</text>
</comment>
<comment type="function">
    <text evidence="4">Catalyzes amidations at positions B, D, E, and G on adenosylcobyrinic A,C-diamide. NH(2) groups are provided by glutamine, and one molecule of ATP is hydrogenolyzed for each amidation.</text>
</comment>
<dbReference type="Gene3D" id="3.40.50.880">
    <property type="match status" value="1"/>
</dbReference>
<name>A0A0D8IZD0_9FIRM</name>
<dbReference type="EMBL" id="WMZU01000006">
    <property type="protein sequence ID" value="MTS26755.1"/>
    <property type="molecule type" value="Genomic_DNA"/>
</dbReference>
<dbReference type="Pfam" id="PF01656">
    <property type="entry name" value="CbiA"/>
    <property type="match status" value="1"/>
</dbReference>
<dbReference type="InterPro" id="IPR033949">
    <property type="entry name" value="CobQ_GATase1"/>
</dbReference>